<sequence length="110" mass="13063">MAIVQNNRDFKHSEFLDVYEALLEKKRLNYSHYYRDFLQEMSDGFGVNLEKISFHTRNWTMTIPSEDFIGMSCSSTQAQGATARHREKYLRKLVALVKKYELQESLEILY</sequence>
<name>A9IVW6_BART1</name>
<gene>
    <name evidence="1" type="ordered locus">BT_1467</name>
</gene>
<evidence type="ECO:0000313" key="2">
    <source>
        <dbReference type="Proteomes" id="UP000001592"/>
    </source>
</evidence>
<keyword evidence="2" id="KW-1185">Reference proteome</keyword>
<protein>
    <submittedName>
        <fullName evidence="1">Uncharacterized protein</fullName>
    </submittedName>
</protein>
<dbReference type="KEGG" id="btr:BT_1467"/>
<reference evidence="1 2" key="1">
    <citation type="journal article" date="2007" name="Nat. Genet.">
        <title>Genomic analysis of Bartonella identifies type IV secretion systems as host adaptability factors.</title>
        <authorList>
            <person name="Saenz H.L."/>
            <person name="Engel P."/>
            <person name="Stoeckli M.C."/>
            <person name="Lanz C."/>
            <person name="Raddatz G."/>
            <person name="Vayssier-Taussat M."/>
            <person name="Birtles R."/>
            <person name="Schuster S.C."/>
            <person name="Dehio C."/>
        </authorList>
    </citation>
    <scope>NUCLEOTIDE SEQUENCE [LARGE SCALE GENOMIC DNA]</scope>
    <source>
        <strain evidence="2">DSM 28219 / CCUG 45778 / CIP 105476 / IBS 506</strain>
    </source>
</reference>
<proteinExistence type="predicted"/>
<dbReference type="EMBL" id="AM260525">
    <property type="protein sequence ID" value="CAK01818.1"/>
    <property type="molecule type" value="Genomic_DNA"/>
</dbReference>
<dbReference type="HOGENOM" id="CLU_173068_0_0_5"/>
<dbReference type="eggNOG" id="COG0500">
    <property type="taxonomic scope" value="Bacteria"/>
</dbReference>
<dbReference type="Proteomes" id="UP000001592">
    <property type="component" value="Chromosome"/>
</dbReference>
<evidence type="ECO:0000313" key="1">
    <source>
        <dbReference type="EMBL" id="CAK01818.1"/>
    </source>
</evidence>
<accession>A9IVW6</accession>
<dbReference type="AlphaFoldDB" id="A9IVW6"/>
<organism evidence="1 2">
    <name type="scientific">Bartonella tribocorum (strain DSM 28219 / CCUG 45778 / CIP 105476 / IBS 506)</name>
    <dbReference type="NCBI Taxonomy" id="382640"/>
    <lineage>
        <taxon>Bacteria</taxon>
        <taxon>Pseudomonadati</taxon>
        <taxon>Pseudomonadota</taxon>
        <taxon>Alphaproteobacteria</taxon>
        <taxon>Hyphomicrobiales</taxon>
        <taxon>Bartonellaceae</taxon>
        <taxon>Bartonella</taxon>
    </lineage>
</organism>